<proteinExistence type="predicted"/>
<keyword evidence="4" id="KW-1185">Reference proteome</keyword>
<dbReference type="SUPFAM" id="SSF54523">
    <property type="entry name" value="Pili subunits"/>
    <property type="match status" value="1"/>
</dbReference>
<evidence type="ECO:0000256" key="1">
    <source>
        <dbReference type="SAM" id="Phobius"/>
    </source>
</evidence>
<sequence length="184" mass="18269">MNVKTVASIRARAGSHRSARMQRGATLLEAIAYLGIAAIVVIGAIALLRGAFGSASSNQTAEQVTAIQTGVKKLYMGQTNGYNGLTTTVAIAAGIIPTTLVIDTAANTVSDAWGGAVTVTGTGAGTFTIEFDSVPTDVCINAASAGGTWTAVSIGNAAQQVPVTPAAAQAACAGGAKDIVWTSA</sequence>
<feature type="domain" description="Type 4 secretion system PilS N-terminal" evidence="2">
    <location>
        <begin position="57"/>
        <end position="184"/>
    </location>
</feature>
<keyword evidence="1" id="KW-1133">Transmembrane helix</keyword>
<protein>
    <submittedName>
        <fullName evidence="3">Pilus assembly protein</fullName>
    </submittedName>
</protein>
<keyword evidence="1" id="KW-0472">Membrane</keyword>
<accession>A0A125A9S4</accession>
<dbReference type="InterPro" id="IPR045584">
    <property type="entry name" value="Pilin-like"/>
</dbReference>
<gene>
    <name evidence="3" type="ORF">WT27_10820</name>
</gene>
<dbReference type="AlphaFoldDB" id="A0A125A9S4"/>
<dbReference type="InterPro" id="IPR014911">
    <property type="entry name" value="PilS_N"/>
</dbReference>
<dbReference type="RefSeq" id="WP_060107729.1">
    <property type="nucleotide sequence ID" value="NZ_LPEQ01000106.1"/>
</dbReference>
<name>A0A125A9S4_9BURK</name>
<dbReference type="Pfam" id="PF08805">
    <property type="entry name" value="PilS"/>
    <property type="match status" value="1"/>
</dbReference>
<comment type="caution">
    <text evidence="3">The sequence shown here is derived from an EMBL/GenBank/DDBJ whole genome shotgun (WGS) entry which is preliminary data.</text>
</comment>
<dbReference type="EMBL" id="LPEQ01000106">
    <property type="protein sequence ID" value="KVV42306.1"/>
    <property type="molecule type" value="Genomic_DNA"/>
</dbReference>
<dbReference type="Proteomes" id="UP000062317">
    <property type="component" value="Unassembled WGS sequence"/>
</dbReference>
<keyword evidence="1" id="KW-0812">Transmembrane</keyword>
<evidence type="ECO:0000313" key="3">
    <source>
        <dbReference type="EMBL" id="KVV42306.1"/>
    </source>
</evidence>
<evidence type="ECO:0000259" key="2">
    <source>
        <dbReference type="Pfam" id="PF08805"/>
    </source>
</evidence>
<dbReference type="Gene3D" id="3.30.1690.10">
    <property type="entry name" value="TcpA-like pilin"/>
    <property type="match status" value="1"/>
</dbReference>
<feature type="transmembrane region" description="Helical" evidence="1">
    <location>
        <begin position="30"/>
        <end position="48"/>
    </location>
</feature>
<organism evidence="3 4">
    <name type="scientific">Burkholderia territorii</name>
    <dbReference type="NCBI Taxonomy" id="1503055"/>
    <lineage>
        <taxon>Bacteria</taxon>
        <taxon>Pseudomonadati</taxon>
        <taxon>Pseudomonadota</taxon>
        <taxon>Betaproteobacteria</taxon>
        <taxon>Burkholderiales</taxon>
        <taxon>Burkholderiaceae</taxon>
        <taxon>Burkholderia</taxon>
        <taxon>Burkholderia cepacia complex</taxon>
    </lineage>
</organism>
<evidence type="ECO:0000313" key="4">
    <source>
        <dbReference type="Proteomes" id="UP000062317"/>
    </source>
</evidence>
<reference evidence="3 4" key="1">
    <citation type="submission" date="2015-11" db="EMBL/GenBank/DDBJ databases">
        <title>Expanding the genomic diversity of Burkholderia species for the development of highly accurate diagnostics.</title>
        <authorList>
            <person name="Sahl J."/>
            <person name="Keim P."/>
            <person name="Wagner D."/>
        </authorList>
    </citation>
    <scope>NUCLEOTIDE SEQUENCE [LARGE SCALE GENOMIC DNA]</scope>
    <source>
        <strain evidence="3 4">MSMB1301WGS</strain>
    </source>
</reference>